<evidence type="ECO:0000313" key="7">
    <source>
        <dbReference type="EMBL" id="KAK5049927.1"/>
    </source>
</evidence>
<dbReference type="PROSITE" id="PS00941">
    <property type="entry name" value="CARBOXYLESTERASE_B_2"/>
    <property type="match status" value="1"/>
</dbReference>
<evidence type="ECO:0000256" key="4">
    <source>
        <dbReference type="RuleBase" id="RU361235"/>
    </source>
</evidence>
<dbReference type="GeneID" id="89972225"/>
<dbReference type="EC" id="3.1.1.-" evidence="4"/>
<evidence type="ECO:0000256" key="3">
    <source>
        <dbReference type="ARBA" id="ARBA00022801"/>
    </source>
</evidence>
<comment type="caution">
    <text evidence="7">The sequence shown here is derived from an EMBL/GenBank/DDBJ whole genome shotgun (WGS) entry which is preliminary data.</text>
</comment>
<evidence type="ECO:0000256" key="5">
    <source>
        <dbReference type="SAM" id="Phobius"/>
    </source>
</evidence>
<evidence type="ECO:0000313" key="8">
    <source>
        <dbReference type="Proteomes" id="UP001358417"/>
    </source>
</evidence>
<dbReference type="Proteomes" id="UP001358417">
    <property type="component" value="Unassembled WGS sequence"/>
</dbReference>
<dbReference type="EMBL" id="JAVRRD010000018">
    <property type="protein sequence ID" value="KAK5049927.1"/>
    <property type="molecule type" value="Genomic_DNA"/>
</dbReference>
<dbReference type="PROSITE" id="PS00122">
    <property type="entry name" value="CARBOXYLESTERASE_B_1"/>
    <property type="match status" value="1"/>
</dbReference>
<comment type="similarity">
    <text evidence="1 4">Belongs to the type-B carboxylesterase/lipase family.</text>
</comment>
<name>A0AAV9N8R7_9EURO</name>
<evidence type="ECO:0000259" key="6">
    <source>
        <dbReference type="Pfam" id="PF00135"/>
    </source>
</evidence>
<keyword evidence="3 4" id="KW-0378">Hydrolase</keyword>
<feature type="transmembrane region" description="Helical" evidence="5">
    <location>
        <begin position="49"/>
        <end position="72"/>
    </location>
</feature>
<gene>
    <name evidence="7" type="ORF">LTR84_004046</name>
</gene>
<proteinExistence type="inferred from homology"/>
<dbReference type="GO" id="GO:0016787">
    <property type="term" value="F:hydrolase activity"/>
    <property type="evidence" value="ECO:0007669"/>
    <property type="project" value="UniProtKB-KW"/>
</dbReference>
<dbReference type="InterPro" id="IPR050309">
    <property type="entry name" value="Type-B_Carboxylest/Lipase"/>
</dbReference>
<dbReference type="PROSITE" id="PS01173">
    <property type="entry name" value="LIPASE_GDXG_HIS"/>
    <property type="match status" value="1"/>
</dbReference>
<dbReference type="InterPro" id="IPR029058">
    <property type="entry name" value="AB_hydrolase_fold"/>
</dbReference>
<dbReference type="InterPro" id="IPR019826">
    <property type="entry name" value="Carboxylesterase_B_AS"/>
</dbReference>
<keyword evidence="8" id="KW-1185">Reference proteome</keyword>
<dbReference type="RefSeq" id="XP_064704737.1">
    <property type="nucleotide sequence ID" value="XM_064847625.1"/>
</dbReference>
<dbReference type="Gene3D" id="3.40.50.1820">
    <property type="entry name" value="alpha/beta hydrolase"/>
    <property type="match status" value="1"/>
</dbReference>
<organism evidence="7 8">
    <name type="scientific">Exophiala bonariae</name>
    <dbReference type="NCBI Taxonomy" id="1690606"/>
    <lineage>
        <taxon>Eukaryota</taxon>
        <taxon>Fungi</taxon>
        <taxon>Dikarya</taxon>
        <taxon>Ascomycota</taxon>
        <taxon>Pezizomycotina</taxon>
        <taxon>Eurotiomycetes</taxon>
        <taxon>Chaetothyriomycetidae</taxon>
        <taxon>Chaetothyriales</taxon>
        <taxon>Herpotrichiellaceae</taxon>
        <taxon>Exophiala</taxon>
    </lineage>
</organism>
<dbReference type="InterPro" id="IPR002168">
    <property type="entry name" value="Lipase_GDXG_HIS_AS"/>
</dbReference>
<comment type="similarity">
    <text evidence="2">Belongs to the 'GDXG' lipolytic enzyme family.</text>
</comment>
<dbReference type="PANTHER" id="PTHR11559">
    <property type="entry name" value="CARBOXYLESTERASE"/>
    <property type="match status" value="1"/>
</dbReference>
<reference evidence="7 8" key="1">
    <citation type="submission" date="2023-08" db="EMBL/GenBank/DDBJ databases">
        <title>Black Yeasts Isolated from many extreme environments.</title>
        <authorList>
            <person name="Coleine C."/>
            <person name="Stajich J.E."/>
            <person name="Selbmann L."/>
        </authorList>
    </citation>
    <scope>NUCLEOTIDE SEQUENCE [LARGE SCALE GENOMIC DNA]</scope>
    <source>
        <strain evidence="7 8">CCFEE 5792</strain>
    </source>
</reference>
<keyword evidence="5" id="KW-0472">Membrane</keyword>
<feature type="domain" description="Carboxylesterase type B" evidence="6">
    <location>
        <begin position="77"/>
        <end position="564"/>
    </location>
</feature>
<keyword evidence="5" id="KW-1133">Transmembrane helix</keyword>
<dbReference type="AlphaFoldDB" id="A0AAV9N8R7"/>
<keyword evidence="5" id="KW-0812">Transmembrane</keyword>
<sequence length="599" mass="65783">MGYSLFNADSKVVSDLPVPTTGSVTQEAKNDKAPTTRGRRFLRSNVGKVVVYFAVFGVIAAALTLVLGWVLARGSIPKVTLRQGTFQGIIIDRPNFPKQVEAHLGIPYALPPIGDLRFARPRPVLPSNETFEASSFGQRCPGRPFKPLPDGNDNGSEDCLTVNVFRPTDSTDEFLGLLPVMVYFHGGAFNRGSSKSHDTAAMVAWADPFIAVTFNYRLGALGFLNSVLAAEEGILNLGLHDQVLLLEWVQENIAAFGGDPNQVTLMGLSAGAHSVGHHLLNHKSTFHRVIMESGGPYSRALHHYNSTLNTQQSSKFMSLVGCREHDISCLRSVNETKLVNASDLVFEQWNPSLRWAWQPVIDGELVPGRPLDQHLPSSTNISILTGFSTNEGSLYVPRNLSTEGQFDSFFSTLLPQVTPDEDISDAYPQDSYVEWRSVGKEFRRLEAAYGQYAYSCAVRQTASVFSSSSSHADVYLYHWAVNRTVLGGAAHGDCVPYETMDAGVRSISATQRAIADAFHGYLTNFIISGDPNRGSEYGASDDRPQWLPVQEGNRTLIFGLGNDERAGGETKGMPAQFVLDEWALPECEFWASQSRKYED</sequence>
<dbReference type="SUPFAM" id="SSF53474">
    <property type="entry name" value="alpha/beta-Hydrolases"/>
    <property type="match status" value="1"/>
</dbReference>
<dbReference type="InterPro" id="IPR002018">
    <property type="entry name" value="CarbesteraseB"/>
</dbReference>
<protein>
    <recommendedName>
        <fullName evidence="4">Carboxylic ester hydrolase</fullName>
        <ecNumber evidence="4">3.1.1.-</ecNumber>
    </recommendedName>
</protein>
<accession>A0AAV9N8R7</accession>
<dbReference type="InterPro" id="IPR019819">
    <property type="entry name" value="Carboxylesterase_B_CS"/>
</dbReference>
<evidence type="ECO:0000256" key="2">
    <source>
        <dbReference type="ARBA" id="ARBA00010515"/>
    </source>
</evidence>
<evidence type="ECO:0000256" key="1">
    <source>
        <dbReference type="ARBA" id="ARBA00005964"/>
    </source>
</evidence>
<dbReference type="Pfam" id="PF00135">
    <property type="entry name" value="COesterase"/>
    <property type="match status" value="1"/>
</dbReference>